<dbReference type="AlphaFoldDB" id="A0A6J6IGL4"/>
<evidence type="ECO:0000256" key="9">
    <source>
        <dbReference type="SAM" id="Phobius"/>
    </source>
</evidence>
<dbReference type="EMBL" id="CAFBMO010000127">
    <property type="protein sequence ID" value="CAB4921687.1"/>
    <property type="molecule type" value="Genomic_DNA"/>
</dbReference>
<comment type="subcellular location">
    <subcellularLocation>
        <location evidence="1">Membrane</location>
        <topology evidence="1">Multi-pass membrane protein</topology>
    </subcellularLocation>
</comment>
<organism evidence="11">
    <name type="scientific">freshwater metagenome</name>
    <dbReference type="NCBI Taxonomy" id="449393"/>
    <lineage>
        <taxon>unclassified sequences</taxon>
        <taxon>metagenomes</taxon>
        <taxon>ecological metagenomes</taxon>
    </lineage>
</organism>
<dbReference type="GO" id="GO:0008076">
    <property type="term" value="C:voltage-gated potassium channel complex"/>
    <property type="evidence" value="ECO:0007669"/>
    <property type="project" value="InterPro"/>
</dbReference>
<dbReference type="Gene3D" id="1.20.5.110">
    <property type="match status" value="1"/>
</dbReference>
<evidence type="ECO:0000313" key="12">
    <source>
        <dbReference type="EMBL" id="CAB4668971.1"/>
    </source>
</evidence>
<feature type="transmembrane region" description="Helical" evidence="9">
    <location>
        <begin position="123"/>
        <end position="143"/>
    </location>
</feature>
<reference evidence="11" key="1">
    <citation type="submission" date="2020-05" db="EMBL/GenBank/DDBJ databases">
        <authorList>
            <person name="Chiriac C."/>
            <person name="Salcher M."/>
            <person name="Ghai R."/>
            <person name="Kavagutti S V."/>
        </authorList>
    </citation>
    <scope>NUCLEOTIDE SEQUENCE</scope>
</reference>
<evidence type="ECO:0000256" key="7">
    <source>
        <dbReference type="ARBA" id="ARBA00023303"/>
    </source>
</evidence>
<keyword evidence="4 9" id="KW-1133">Transmembrane helix</keyword>
<keyword evidence="6 9" id="KW-0472">Membrane</keyword>
<evidence type="ECO:0000256" key="3">
    <source>
        <dbReference type="ARBA" id="ARBA00022692"/>
    </source>
</evidence>
<dbReference type="GO" id="GO:0001508">
    <property type="term" value="P:action potential"/>
    <property type="evidence" value="ECO:0007669"/>
    <property type="project" value="TreeGrafter"/>
</dbReference>
<evidence type="ECO:0000313" key="13">
    <source>
        <dbReference type="EMBL" id="CAB4921687.1"/>
    </source>
</evidence>
<dbReference type="PANTHER" id="PTHR11537">
    <property type="entry name" value="VOLTAGE-GATED POTASSIUM CHANNEL"/>
    <property type="match status" value="1"/>
</dbReference>
<proteinExistence type="predicted"/>
<dbReference type="InterPro" id="IPR013099">
    <property type="entry name" value="K_chnl_dom"/>
</dbReference>
<dbReference type="Gene3D" id="1.10.287.70">
    <property type="match status" value="1"/>
</dbReference>
<keyword evidence="3 9" id="KW-0812">Transmembrane</keyword>
<evidence type="ECO:0000256" key="6">
    <source>
        <dbReference type="ARBA" id="ARBA00023136"/>
    </source>
</evidence>
<sequence>MNSPPVAATRRQLWIELYQKKTSNLLSFLAFIYLITYSVQSIWYRPGVTWWTLLDLFGKLLWVLFAADLMFRFVMVKPKKRFFRTNWLDTITVVLPQFRALRALRAFNSGGFLSKKGFLSSGAMATAALGVVLVVWVGGLMVLNAERGAAGAEINSLGDAVWWGFETITTVGYGDFVPVTAQGRIYAVMVMFAGISMLGVVSAGMAATLVKKSSNQVPQESPEQEVLDQLNELKAMIAKLEAKVDGQSSS</sequence>
<feature type="domain" description="Potassium channel" evidence="10">
    <location>
        <begin position="132"/>
        <end position="210"/>
    </location>
</feature>
<evidence type="ECO:0000256" key="4">
    <source>
        <dbReference type="ARBA" id="ARBA00022989"/>
    </source>
</evidence>
<evidence type="ECO:0000313" key="11">
    <source>
        <dbReference type="EMBL" id="CAB4623298.1"/>
    </source>
</evidence>
<keyword evidence="8" id="KW-0175">Coiled coil</keyword>
<evidence type="ECO:0000256" key="1">
    <source>
        <dbReference type="ARBA" id="ARBA00004141"/>
    </source>
</evidence>
<dbReference type="PANTHER" id="PTHR11537:SF254">
    <property type="entry name" value="POTASSIUM VOLTAGE-GATED CHANNEL PROTEIN SHAB"/>
    <property type="match status" value="1"/>
</dbReference>
<keyword evidence="5" id="KW-0406">Ion transport</keyword>
<dbReference type="Pfam" id="PF07885">
    <property type="entry name" value="Ion_trans_2"/>
    <property type="match status" value="1"/>
</dbReference>
<keyword evidence="7" id="KW-0407">Ion channel</keyword>
<dbReference type="Gene3D" id="1.20.120.350">
    <property type="entry name" value="Voltage-gated potassium channels. Chain C"/>
    <property type="match status" value="1"/>
</dbReference>
<feature type="transmembrane region" description="Helical" evidence="9">
    <location>
        <begin position="56"/>
        <end position="75"/>
    </location>
</feature>
<dbReference type="InterPro" id="IPR027359">
    <property type="entry name" value="Volt_channel_dom_sf"/>
</dbReference>
<evidence type="ECO:0000256" key="2">
    <source>
        <dbReference type="ARBA" id="ARBA00022448"/>
    </source>
</evidence>
<feature type="transmembrane region" description="Helical" evidence="9">
    <location>
        <begin position="185"/>
        <end position="210"/>
    </location>
</feature>
<keyword evidence="2" id="KW-0813">Transport</keyword>
<dbReference type="GO" id="GO:0005249">
    <property type="term" value="F:voltage-gated potassium channel activity"/>
    <property type="evidence" value="ECO:0007669"/>
    <property type="project" value="InterPro"/>
</dbReference>
<protein>
    <submittedName>
        <fullName evidence="11">Unannotated protein</fullName>
    </submittedName>
</protein>
<feature type="coiled-coil region" evidence="8">
    <location>
        <begin position="223"/>
        <end position="250"/>
    </location>
</feature>
<feature type="transmembrane region" description="Helical" evidence="9">
    <location>
        <begin position="25"/>
        <end position="44"/>
    </location>
</feature>
<name>A0A6J6IGL4_9ZZZZ</name>
<evidence type="ECO:0000256" key="5">
    <source>
        <dbReference type="ARBA" id="ARBA00023065"/>
    </source>
</evidence>
<gene>
    <name evidence="11" type="ORF">UFOPK1908_00987</name>
    <name evidence="12" type="ORF">UFOPK2282_00970</name>
    <name evidence="13" type="ORF">UFOPK3576_01701</name>
</gene>
<evidence type="ECO:0000259" key="10">
    <source>
        <dbReference type="Pfam" id="PF07885"/>
    </source>
</evidence>
<dbReference type="InterPro" id="IPR028325">
    <property type="entry name" value="VG_K_chnl"/>
</dbReference>
<dbReference type="EMBL" id="CAEZWR010000111">
    <property type="protein sequence ID" value="CAB4668971.1"/>
    <property type="molecule type" value="Genomic_DNA"/>
</dbReference>
<accession>A0A6J6IGL4</accession>
<dbReference type="SUPFAM" id="SSF81324">
    <property type="entry name" value="Voltage-gated potassium channels"/>
    <property type="match status" value="1"/>
</dbReference>
<evidence type="ECO:0000256" key="8">
    <source>
        <dbReference type="SAM" id="Coils"/>
    </source>
</evidence>
<dbReference type="EMBL" id="CAEZVB010000045">
    <property type="protein sequence ID" value="CAB4623298.1"/>
    <property type="molecule type" value="Genomic_DNA"/>
</dbReference>